<feature type="transmembrane region" description="Helical" evidence="1">
    <location>
        <begin position="205"/>
        <end position="224"/>
    </location>
</feature>
<evidence type="ECO:0000313" key="2">
    <source>
        <dbReference type="EMBL" id="VAX01870.1"/>
    </source>
</evidence>
<dbReference type="PANTHER" id="PTHR20992:SF9">
    <property type="entry name" value="AT15442P-RELATED"/>
    <property type="match status" value="1"/>
</dbReference>
<reference evidence="2" key="1">
    <citation type="submission" date="2018-06" db="EMBL/GenBank/DDBJ databases">
        <authorList>
            <person name="Zhirakovskaya E."/>
        </authorList>
    </citation>
    <scope>NUCLEOTIDE SEQUENCE</scope>
</reference>
<evidence type="ECO:0000256" key="1">
    <source>
        <dbReference type="SAM" id="Phobius"/>
    </source>
</evidence>
<feature type="transmembrane region" description="Helical" evidence="1">
    <location>
        <begin position="231"/>
        <end position="253"/>
    </location>
</feature>
<gene>
    <name evidence="2" type="ORF">MNBD_GAMMA22-180</name>
</gene>
<dbReference type="PANTHER" id="PTHR20992">
    <property type="entry name" value="AT15442P-RELATED"/>
    <property type="match status" value="1"/>
</dbReference>
<sequence>MRLIEVVVDAGHIDTIKGIAEQHDIIDCWSIKGFEEGRCIVRMLVEPDKQQTVLDAVQNVIATSENARVLILPVEATLPRPEQIAKTEQANKVERTREELYQNIQNGAQLNSNYLLMVVFSTIVATIGLLENNVAVIIGAMVIAPLLGPNIALSFATSIGDSTFIWQSFKTNIIGIVIALCISIIIGYFWQIEYPNSEILSRTEVGLDVVVLALVSGAAAVLSLTSGTASALVGVMVSVALLPPTVTLGLMLGTGSWDLAIGAGLLLSVNIVCVNLASKMVFLFKGVKPRTWLEKQKAKQSMAVYITVWLVALTLLVVLMKISKRINF</sequence>
<name>A0A3B1AUH4_9ZZZZ</name>
<dbReference type="InterPro" id="IPR005240">
    <property type="entry name" value="DUF389"/>
</dbReference>
<feature type="transmembrane region" description="Helical" evidence="1">
    <location>
        <begin position="259"/>
        <end position="282"/>
    </location>
</feature>
<keyword evidence="1" id="KW-1133">Transmembrane helix</keyword>
<feature type="transmembrane region" description="Helical" evidence="1">
    <location>
        <begin position="303"/>
        <end position="322"/>
    </location>
</feature>
<keyword evidence="1" id="KW-0472">Membrane</keyword>
<feature type="transmembrane region" description="Helical" evidence="1">
    <location>
        <begin position="114"/>
        <end position="130"/>
    </location>
</feature>
<dbReference type="EMBL" id="UOFS01000050">
    <property type="protein sequence ID" value="VAX01870.1"/>
    <property type="molecule type" value="Genomic_DNA"/>
</dbReference>
<dbReference type="Pfam" id="PF04087">
    <property type="entry name" value="DUF389"/>
    <property type="match status" value="1"/>
</dbReference>
<accession>A0A3B1AUH4</accession>
<feature type="transmembrane region" description="Helical" evidence="1">
    <location>
        <begin position="136"/>
        <end position="159"/>
    </location>
</feature>
<dbReference type="AlphaFoldDB" id="A0A3B1AUH4"/>
<feature type="transmembrane region" description="Helical" evidence="1">
    <location>
        <begin position="171"/>
        <end position="190"/>
    </location>
</feature>
<dbReference type="NCBIfam" id="TIGR00341">
    <property type="entry name" value="TIGR00341 family protein"/>
    <property type="match status" value="1"/>
</dbReference>
<protein>
    <submittedName>
        <fullName evidence="2">Uncharacterized protein, MJ0678-like</fullName>
    </submittedName>
</protein>
<proteinExistence type="predicted"/>
<organism evidence="2">
    <name type="scientific">hydrothermal vent metagenome</name>
    <dbReference type="NCBI Taxonomy" id="652676"/>
    <lineage>
        <taxon>unclassified sequences</taxon>
        <taxon>metagenomes</taxon>
        <taxon>ecological metagenomes</taxon>
    </lineage>
</organism>
<keyword evidence="1" id="KW-0812">Transmembrane</keyword>